<evidence type="ECO:0000313" key="1">
    <source>
        <dbReference type="EMBL" id="KAA8501380.1"/>
    </source>
</evidence>
<keyword evidence="2" id="KW-1185">Reference proteome</keyword>
<dbReference type="InterPro" id="IPR011009">
    <property type="entry name" value="Kinase-like_dom_sf"/>
</dbReference>
<dbReference type="OrthoDB" id="1927182at2"/>
<dbReference type="AlphaFoldDB" id="A0A5M9HWN3"/>
<accession>A0A5M9HWN3</accession>
<gene>
    <name evidence="1" type="ORF">FNY66_08515</name>
</gene>
<dbReference type="EMBL" id="VMSO01000009">
    <property type="protein sequence ID" value="KAA8501380.1"/>
    <property type="molecule type" value="Genomic_DNA"/>
</dbReference>
<protein>
    <recommendedName>
        <fullName evidence="3">Protein kinase domain-containing protein</fullName>
    </recommendedName>
</protein>
<dbReference type="RefSeq" id="WP_150310849.1">
    <property type="nucleotide sequence ID" value="NZ_VMSO01000009.1"/>
</dbReference>
<name>A0A5M9HWN3_9FIRM</name>
<dbReference type="Proteomes" id="UP000322025">
    <property type="component" value="Unassembled WGS sequence"/>
</dbReference>
<sequence>MEKMYEVLKFIEHGTRCRQSMDCVQGTILLNYLKKNPQIEKVKVLGWFRDLAVCVDQYHRSHGRQDFRYLNPCSIVISAEEKIFLLDMDAPDNADVMKHMQKRAVRSHFVKPVYEIGIGKNNEADLFAYGKTIQFILAYTDIIPSLNHREESRLFRLISRCTGESRKKYEDLSQVLKDLPAVPRCAEDVSEEKRRTGRGRKVVFSAAAVCLVICVLSAAGREKETYSYEIQENNDIERKQTYIQEAETEIEEVDTSAVKEVTEKITAAGADLSESFERQRLLEETINAYGRLMEVEEDSERIKAAGLRKMKLEMKKGNYARALKTAEQVTEKTGVSKEVIALSAECEGAEE</sequence>
<comment type="caution">
    <text evidence="1">The sequence shown here is derived from an EMBL/GenBank/DDBJ whole genome shotgun (WGS) entry which is preliminary data.</text>
</comment>
<evidence type="ECO:0008006" key="3">
    <source>
        <dbReference type="Google" id="ProtNLM"/>
    </source>
</evidence>
<evidence type="ECO:0000313" key="2">
    <source>
        <dbReference type="Proteomes" id="UP000322025"/>
    </source>
</evidence>
<dbReference type="SUPFAM" id="SSF56112">
    <property type="entry name" value="Protein kinase-like (PK-like)"/>
    <property type="match status" value="1"/>
</dbReference>
<reference evidence="1" key="1">
    <citation type="submission" date="2019-07" db="EMBL/GenBank/DDBJ databases">
        <authorList>
            <person name="Wongkuna S."/>
            <person name="Scaria J."/>
        </authorList>
    </citation>
    <scope>NUCLEOTIDE SEQUENCE [LARGE SCALE GENOMIC DNA]</scope>
    <source>
        <strain evidence="1">SW178</strain>
    </source>
</reference>
<organism evidence="1 2">
    <name type="scientific">Mediterraneibacter catenae</name>
    <dbReference type="NCBI Taxonomy" id="2594882"/>
    <lineage>
        <taxon>Bacteria</taxon>
        <taxon>Bacillati</taxon>
        <taxon>Bacillota</taxon>
        <taxon>Clostridia</taxon>
        <taxon>Lachnospirales</taxon>
        <taxon>Lachnospiraceae</taxon>
        <taxon>Mediterraneibacter</taxon>
    </lineage>
</organism>
<proteinExistence type="predicted"/>